<feature type="transmembrane region" description="Helical" evidence="1">
    <location>
        <begin position="36"/>
        <end position="57"/>
    </location>
</feature>
<feature type="transmembrane region" description="Helical" evidence="1">
    <location>
        <begin position="97"/>
        <end position="117"/>
    </location>
</feature>
<proteinExistence type="predicted"/>
<keyword evidence="1" id="KW-0812">Transmembrane</keyword>
<dbReference type="Proteomes" id="UP001296993">
    <property type="component" value="Unassembled WGS sequence"/>
</dbReference>
<organism evidence="2 3">
    <name type="scientific">Paeniglutamicibacter kerguelensis</name>
    <dbReference type="NCBI Taxonomy" id="254788"/>
    <lineage>
        <taxon>Bacteria</taxon>
        <taxon>Bacillati</taxon>
        <taxon>Actinomycetota</taxon>
        <taxon>Actinomycetes</taxon>
        <taxon>Micrococcales</taxon>
        <taxon>Micrococcaceae</taxon>
        <taxon>Paeniglutamicibacter</taxon>
    </lineage>
</organism>
<feature type="transmembrane region" description="Helical" evidence="1">
    <location>
        <begin position="123"/>
        <end position="142"/>
    </location>
</feature>
<comment type="caution">
    <text evidence="2">The sequence shown here is derived from an EMBL/GenBank/DDBJ whole genome shotgun (WGS) entry which is preliminary data.</text>
</comment>
<keyword evidence="3" id="KW-1185">Reference proteome</keyword>
<keyword evidence="1" id="KW-0472">Membrane</keyword>
<evidence type="ECO:0000256" key="1">
    <source>
        <dbReference type="SAM" id="Phobius"/>
    </source>
</evidence>
<accession>A0ABS4X924</accession>
<gene>
    <name evidence="2" type="ORF">JOF47_000477</name>
</gene>
<keyword evidence="1" id="KW-1133">Transmembrane helix</keyword>
<sequence length="147" mass="15908">MSSDPTGPSAQAAREMLQEAGRLGAASRAGASWPHINMLLGLGAISSLSLLPFWLVGQFNESLIALPMIAMLVWLAIFMGFMLANGRSTKLGFTRRWMTFMGIWAGLWILGTIVGLVFFPGSLWFFIAVSSAITANSVIGAWREVRA</sequence>
<reference evidence="2 3" key="1">
    <citation type="submission" date="2021-03" db="EMBL/GenBank/DDBJ databases">
        <title>Sequencing the genomes of 1000 actinobacteria strains.</title>
        <authorList>
            <person name="Klenk H.-P."/>
        </authorList>
    </citation>
    <scope>NUCLEOTIDE SEQUENCE [LARGE SCALE GENOMIC DNA]</scope>
    <source>
        <strain evidence="2 3">DSM 15797</strain>
    </source>
</reference>
<evidence type="ECO:0000313" key="2">
    <source>
        <dbReference type="EMBL" id="MBP2384966.1"/>
    </source>
</evidence>
<name>A0ABS4X924_9MICC</name>
<dbReference type="EMBL" id="JAGIOF010000001">
    <property type="protein sequence ID" value="MBP2384966.1"/>
    <property type="molecule type" value="Genomic_DNA"/>
</dbReference>
<dbReference type="RefSeq" id="WP_209995720.1">
    <property type="nucleotide sequence ID" value="NZ_BAAAJY010000018.1"/>
</dbReference>
<protein>
    <submittedName>
        <fullName evidence="2">Uncharacterized protein</fullName>
    </submittedName>
</protein>
<feature type="transmembrane region" description="Helical" evidence="1">
    <location>
        <begin position="63"/>
        <end position="85"/>
    </location>
</feature>
<evidence type="ECO:0000313" key="3">
    <source>
        <dbReference type="Proteomes" id="UP001296993"/>
    </source>
</evidence>